<evidence type="ECO:0000313" key="2">
    <source>
        <dbReference type="EMBL" id="KAG9692839.1"/>
    </source>
</evidence>
<dbReference type="Proteomes" id="UP000779574">
    <property type="component" value="Unassembled WGS sequence"/>
</dbReference>
<evidence type="ECO:0000313" key="3">
    <source>
        <dbReference type="Proteomes" id="UP000779574"/>
    </source>
</evidence>
<feature type="non-terminal residue" evidence="2">
    <location>
        <position position="522"/>
    </location>
</feature>
<feature type="region of interest" description="Disordered" evidence="1">
    <location>
        <begin position="487"/>
        <end position="522"/>
    </location>
</feature>
<reference evidence="2" key="1">
    <citation type="journal article" date="2021" name="J Fungi (Basel)">
        <title>Virulence traits and population genomics of the black yeast Aureobasidium melanogenum.</title>
        <authorList>
            <person name="Cernosa A."/>
            <person name="Sun X."/>
            <person name="Gostincar C."/>
            <person name="Fang C."/>
            <person name="Gunde-Cimerman N."/>
            <person name="Song Z."/>
        </authorList>
    </citation>
    <scope>NUCLEOTIDE SEQUENCE</scope>
    <source>
        <strain evidence="2">EXF-9911</strain>
    </source>
</reference>
<feature type="compositionally biased region" description="Polar residues" evidence="1">
    <location>
        <begin position="264"/>
        <end position="278"/>
    </location>
</feature>
<feature type="compositionally biased region" description="Polar residues" evidence="1">
    <location>
        <begin position="346"/>
        <end position="366"/>
    </location>
</feature>
<feature type="compositionally biased region" description="Basic and acidic residues" evidence="1">
    <location>
        <begin position="331"/>
        <end position="345"/>
    </location>
</feature>
<comment type="caution">
    <text evidence="2">The sequence shown here is derived from an EMBL/GenBank/DDBJ whole genome shotgun (WGS) entry which is preliminary data.</text>
</comment>
<feature type="compositionally biased region" description="Polar residues" evidence="1">
    <location>
        <begin position="124"/>
        <end position="156"/>
    </location>
</feature>
<feature type="region of interest" description="Disordered" evidence="1">
    <location>
        <begin position="117"/>
        <end position="189"/>
    </location>
</feature>
<dbReference type="AlphaFoldDB" id="A0A9P8JAB4"/>
<organism evidence="2 3">
    <name type="scientific">Aureobasidium melanogenum</name>
    <name type="common">Aureobasidium pullulans var. melanogenum</name>
    <dbReference type="NCBI Taxonomy" id="46634"/>
    <lineage>
        <taxon>Eukaryota</taxon>
        <taxon>Fungi</taxon>
        <taxon>Dikarya</taxon>
        <taxon>Ascomycota</taxon>
        <taxon>Pezizomycotina</taxon>
        <taxon>Dothideomycetes</taxon>
        <taxon>Dothideomycetidae</taxon>
        <taxon>Dothideales</taxon>
        <taxon>Saccotheciaceae</taxon>
        <taxon>Aureobasidium</taxon>
    </lineage>
</organism>
<name>A0A9P8JAB4_AURME</name>
<feature type="compositionally biased region" description="Acidic residues" evidence="1">
    <location>
        <begin position="508"/>
        <end position="522"/>
    </location>
</feature>
<evidence type="ECO:0000256" key="1">
    <source>
        <dbReference type="SAM" id="MobiDB-lite"/>
    </source>
</evidence>
<feature type="compositionally biased region" description="Polar residues" evidence="1">
    <location>
        <begin position="93"/>
        <end position="104"/>
    </location>
</feature>
<protein>
    <recommendedName>
        <fullName evidence="4">C3H1-type domain-containing protein</fullName>
    </recommendedName>
</protein>
<feature type="compositionally biased region" description="Low complexity" evidence="1">
    <location>
        <begin position="367"/>
        <end position="387"/>
    </location>
</feature>
<feature type="compositionally biased region" description="Low complexity" evidence="1">
    <location>
        <begin position="211"/>
        <end position="235"/>
    </location>
</feature>
<feature type="region of interest" description="Disordered" evidence="1">
    <location>
        <begin position="73"/>
        <end position="104"/>
    </location>
</feature>
<dbReference type="EMBL" id="JAHFXF010000214">
    <property type="protein sequence ID" value="KAG9692839.1"/>
    <property type="molecule type" value="Genomic_DNA"/>
</dbReference>
<evidence type="ECO:0008006" key="4">
    <source>
        <dbReference type="Google" id="ProtNLM"/>
    </source>
</evidence>
<accession>A0A9P8JAB4</accession>
<reference evidence="2" key="2">
    <citation type="submission" date="2021-08" db="EMBL/GenBank/DDBJ databases">
        <authorList>
            <person name="Gostincar C."/>
            <person name="Sun X."/>
            <person name="Song Z."/>
            <person name="Gunde-Cimerman N."/>
        </authorList>
    </citation>
    <scope>NUCLEOTIDE SEQUENCE</scope>
    <source>
        <strain evidence="2">EXF-9911</strain>
    </source>
</reference>
<feature type="compositionally biased region" description="Basic and acidic residues" evidence="1">
    <location>
        <begin position="288"/>
        <end position="317"/>
    </location>
</feature>
<feature type="compositionally biased region" description="Polar residues" evidence="1">
    <location>
        <begin position="179"/>
        <end position="189"/>
    </location>
</feature>
<sequence length="522" mass="56951">MHQLHEHSGNDPYTGEQHNQFEPQPHPQVTPMPSLTRDQVLEGLAAYPDILASLLVSQVRGTNIRNIAGIQSQKLDQSQGQGDDGNRDGEFNFQPSHTRSSMVGSAGLSSHYISARRGGLGQENPAQIRQSLQSSEIKGSSRTPPIISKTTTSMIPTSPRAGGYAKRQRLQRQGQHQRTTSAQGQRYQLSATATAAVPVPTSFTLKRKASSLTSSSNSLTSAPSSSSASSTGNTPIRDADTPSFSYKTARKSVMTDKQRLIDGTSGQLSRSTANSMSCAQGVDGLDGESDRDFSGESNEDCDRYSTGDADRESDHQHSAKQNPIAHAVRASVRDSTRDAAKETKPTDLTQVSNDKSNITKDFSNNHTTNQNAAKKAAKQARQTQQTQRKALAAANPLDVIPYTTSLQDSSPGVKASELHNKIHATCFLWYHGLCPKKKGKYCKYLHALTSPPSYVQPPRGYVHGGHGEEGQKCCKRDWCPGDWMWDHDFNHDNDEEEDAKEEGRGEDEQGEIDDAEDVNEEA</sequence>
<dbReference type="OrthoDB" id="3945237at2759"/>
<proteinExistence type="predicted"/>
<feature type="region of interest" description="Disordered" evidence="1">
    <location>
        <begin position="211"/>
        <end position="387"/>
    </location>
</feature>
<feature type="region of interest" description="Disordered" evidence="1">
    <location>
        <begin position="1"/>
        <end position="33"/>
    </location>
</feature>
<gene>
    <name evidence="2" type="ORF">KCU76_g6397</name>
</gene>